<gene>
    <name evidence="2" type="ORF">C474_13126</name>
</gene>
<dbReference type="GO" id="GO:0009898">
    <property type="term" value="C:cytoplasmic side of plasma membrane"/>
    <property type="evidence" value="ECO:0007669"/>
    <property type="project" value="TreeGrafter"/>
</dbReference>
<reference evidence="2 3" key="1">
    <citation type="journal article" date="2014" name="PLoS Genet.">
        <title>Phylogenetically driven sequencing of extremely halophilic archaea reveals strategies for static and dynamic osmo-response.</title>
        <authorList>
            <person name="Becker E.A."/>
            <person name="Seitzer P.M."/>
            <person name="Tritt A."/>
            <person name="Larsen D."/>
            <person name="Krusor M."/>
            <person name="Yao A.I."/>
            <person name="Wu D."/>
            <person name="Madern D."/>
            <person name="Eisen J.A."/>
            <person name="Darling A.E."/>
            <person name="Facciotti M.T."/>
        </authorList>
    </citation>
    <scope>NUCLEOTIDE SEQUENCE [LARGE SCALE GENOMIC DNA]</scope>
    <source>
        <strain evidence="2 3">JCM 14848</strain>
    </source>
</reference>
<dbReference type="SUPFAM" id="SSF52540">
    <property type="entry name" value="P-loop containing nucleoside triphosphate hydrolases"/>
    <property type="match status" value="1"/>
</dbReference>
<dbReference type="Pfam" id="PF01656">
    <property type="entry name" value="CbiA"/>
    <property type="match status" value="1"/>
</dbReference>
<organism evidence="2 3">
    <name type="scientific">Halogeometricum pallidum JCM 14848</name>
    <dbReference type="NCBI Taxonomy" id="1227487"/>
    <lineage>
        <taxon>Archaea</taxon>
        <taxon>Methanobacteriati</taxon>
        <taxon>Methanobacteriota</taxon>
        <taxon>Stenosarchaea group</taxon>
        <taxon>Halobacteria</taxon>
        <taxon>Halobacteriales</taxon>
        <taxon>Haloferacaceae</taxon>
        <taxon>Halogeometricum</taxon>
    </lineage>
</organism>
<dbReference type="Proteomes" id="UP000011513">
    <property type="component" value="Unassembled WGS sequence"/>
</dbReference>
<dbReference type="GO" id="GO:0005524">
    <property type="term" value="F:ATP binding"/>
    <property type="evidence" value="ECO:0007669"/>
    <property type="project" value="TreeGrafter"/>
</dbReference>
<dbReference type="InParanoid" id="M0D560"/>
<evidence type="ECO:0000313" key="3">
    <source>
        <dbReference type="Proteomes" id="UP000011513"/>
    </source>
</evidence>
<dbReference type="Gene3D" id="3.40.50.300">
    <property type="entry name" value="P-loop containing nucleotide triphosphate hydrolases"/>
    <property type="match status" value="1"/>
</dbReference>
<dbReference type="GO" id="GO:0016887">
    <property type="term" value="F:ATP hydrolysis activity"/>
    <property type="evidence" value="ECO:0007669"/>
    <property type="project" value="TreeGrafter"/>
</dbReference>
<accession>M0D560</accession>
<proteinExistence type="predicted"/>
<dbReference type="InterPro" id="IPR027417">
    <property type="entry name" value="P-loop_NTPase"/>
</dbReference>
<sequence length="278" mass="28951">MVEAFAVASGKGGTGKTTSTLALGMALAERYDVTVVDADTGMANLLFHTGLDDADVTLHDLLVEGRDARVGDAVYERFGMSVVPCGTSLAAFEAADPGRLREVVAELASETDVLLLDSPAALGSKSAVLPVVLADRVVVVLQPTVPSLSDGLKVQEYARSYGTETAGVLFNRVRPDEDAERIAEQAARYFGGTTLASVPESDAVRAARRAGEPLLAHAPADPAADAFREAATALDVREGPADPAADAFREAATALDVREGDAGDVADRFRSAVLPDRV</sequence>
<dbReference type="PATRIC" id="fig|1227487.5.peg.2657"/>
<dbReference type="RefSeq" id="WP_008387432.1">
    <property type="nucleotide sequence ID" value="NZ_AOIV01000027.1"/>
</dbReference>
<dbReference type="InterPro" id="IPR002586">
    <property type="entry name" value="CobQ/CobB/MinD/ParA_Nub-bd_dom"/>
</dbReference>
<keyword evidence="3" id="KW-1185">Reference proteome</keyword>
<comment type="caution">
    <text evidence="2">The sequence shown here is derived from an EMBL/GenBank/DDBJ whole genome shotgun (WGS) entry which is preliminary data.</text>
</comment>
<dbReference type="OrthoDB" id="267074at2157"/>
<dbReference type="eggNOG" id="arCOG00589">
    <property type="taxonomic scope" value="Archaea"/>
</dbReference>
<evidence type="ECO:0000313" key="2">
    <source>
        <dbReference type="EMBL" id="ELZ29978.1"/>
    </source>
</evidence>
<dbReference type="InterPro" id="IPR050625">
    <property type="entry name" value="ParA/MinD_ATPase"/>
</dbReference>
<name>M0D560_HALPD</name>
<dbReference type="FunCoup" id="M0D560">
    <property type="interactions" value="76"/>
</dbReference>
<dbReference type="PANTHER" id="PTHR43384">
    <property type="entry name" value="SEPTUM SITE-DETERMINING PROTEIN MIND HOMOLOG, CHLOROPLASTIC-RELATED"/>
    <property type="match status" value="1"/>
</dbReference>
<protein>
    <submittedName>
        <fullName evidence="2">Septum site-determining protein mind</fullName>
    </submittedName>
</protein>
<dbReference type="GO" id="GO:0005829">
    <property type="term" value="C:cytosol"/>
    <property type="evidence" value="ECO:0007669"/>
    <property type="project" value="TreeGrafter"/>
</dbReference>
<evidence type="ECO:0000259" key="1">
    <source>
        <dbReference type="Pfam" id="PF01656"/>
    </source>
</evidence>
<dbReference type="GO" id="GO:0051782">
    <property type="term" value="P:negative regulation of cell division"/>
    <property type="evidence" value="ECO:0007669"/>
    <property type="project" value="TreeGrafter"/>
</dbReference>
<dbReference type="PANTHER" id="PTHR43384:SF10">
    <property type="entry name" value="ATPASE INVOLVED IN CHROMOSOME PARTITIONING, PARA_MIND FAMILY"/>
    <property type="match status" value="1"/>
</dbReference>
<dbReference type="EMBL" id="AOIV01000027">
    <property type="protein sequence ID" value="ELZ29978.1"/>
    <property type="molecule type" value="Genomic_DNA"/>
</dbReference>
<feature type="domain" description="CobQ/CobB/MinD/ParA nucleotide binding" evidence="1">
    <location>
        <begin position="6"/>
        <end position="213"/>
    </location>
</feature>
<dbReference type="AlphaFoldDB" id="M0D560"/>